<dbReference type="SUPFAM" id="SSF53335">
    <property type="entry name" value="S-adenosyl-L-methionine-dependent methyltransferases"/>
    <property type="match status" value="1"/>
</dbReference>
<feature type="domain" description="Methyltransferase type 11" evidence="1">
    <location>
        <begin position="42"/>
        <end position="136"/>
    </location>
</feature>
<dbReference type="InterPro" id="IPR029063">
    <property type="entry name" value="SAM-dependent_MTases_sf"/>
</dbReference>
<dbReference type="InterPro" id="IPR013216">
    <property type="entry name" value="Methyltransf_11"/>
</dbReference>
<keyword evidence="2" id="KW-0489">Methyltransferase</keyword>
<comment type="caution">
    <text evidence="2">The sequence shown here is derived from an EMBL/GenBank/DDBJ whole genome shotgun (WGS) entry which is preliminary data.</text>
</comment>
<protein>
    <submittedName>
        <fullName evidence="2">Methyltransferase</fullName>
    </submittedName>
</protein>
<dbReference type="PANTHER" id="PTHR42912:SF93">
    <property type="entry name" value="N6-ADENOSINE-METHYLTRANSFERASE TMT1A"/>
    <property type="match status" value="1"/>
</dbReference>
<dbReference type="Pfam" id="PF08241">
    <property type="entry name" value="Methyltransf_11"/>
    <property type="match status" value="1"/>
</dbReference>
<evidence type="ECO:0000313" key="2">
    <source>
        <dbReference type="EMBL" id="KKR30613.1"/>
    </source>
</evidence>
<sequence>MYTYSKENAETYSQLGIKGTTYEPGFNEASKILGDLTGKVALDFGSGAGRTAQLLLSMGAKKVVGIDHSQIMIEQVKRLESNKLKFVKIDEKIPFYNNTFDVSLCAHVFVEVSSLEEMTQISNEVFRVLKPGGLWVIITNNSKAIGREYISYGYKKKNNLKSGDEITCTIKKGDDGFDIGDYYWSEEDYKRVLEKVGFKVESMTFPKMTGDGWLDETEVAPHVVIKCFK</sequence>
<dbReference type="PANTHER" id="PTHR42912">
    <property type="entry name" value="METHYLTRANSFERASE"/>
    <property type="match status" value="1"/>
</dbReference>
<dbReference type="GO" id="GO:0032259">
    <property type="term" value="P:methylation"/>
    <property type="evidence" value="ECO:0007669"/>
    <property type="project" value="UniProtKB-KW"/>
</dbReference>
<dbReference type="AlphaFoldDB" id="A0A0G0PRU4"/>
<proteinExistence type="predicted"/>
<dbReference type="EMBL" id="LBXL01000004">
    <property type="protein sequence ID" value="KKR30613.1"/>
    <property type="molecule type" value="Genomic_DNA"/>
</dbReference>
<reference evidence="2 3" key="1">
    <citation type="journal article" date="2015" name="Nature">
        <title>rRNA introns, odd ribosomes, and small enigmatic genomes across a large radiation of phyla.</title>
        <authorList>
            <person name="Brown C.T."/>
            <person name="Hug L.A."/>
            <person name="Thomas B.C."/>
            <person name="Sharon I."/>
            <person name="Castelle C.J."/>
            <person name="Singh A."/>
            <person name="Wilkins M.J."/>
            <person name="Williams K.H."/>
            <person name="Banfield J.F."/>
        </authorList>
    </citation>
    <scope>NUCLEOTIDE SEQUENCE [LARGE SCALE GENOMIC DNA]</scope>
</reference>
<dbReference type="GO" id="GO:0008757">
    <property type="term" value="F:S-adenosylmethionine-dependent methyltransferase activity"/>
    <property type="evidence" value="ECO:0007669"/>
    <property type="project" value="InterPro"/>
</dbReference>
<dbReference type="Proteomes" id="UP000034793">
    <property type="component" value="Unassembled WGS sequence"/>
</dbReference>
<organism evidence="2 3">
    <name type="scientific">Candidatus Woesebacteria bacterium GW2011_GWA1_39_8</name>
    <dbReference type="NCBI Taxonomy" id="1618552"/>
    <lineage>
        <taxon>Bacteria</taxon>
        <taxon>Candidatus Woeseibacteriota</taxon>
    </lineage>
</organism>
<name>A0A0G0PRU4_9BACT</name>
<dbReference type="InterPro" id="IPR050508">
    <property type="entry name" value="Methyltransf_Superfamily"/>
</dbReference>
<evidence type="ECO:0000259" key="1">
    <source>
        <dbReference type="Pfam" id="PF08241"/>
    </source>
</evidence>
<evidence type="ECO:0000313" key="3">
    <source>
        <dbReference type="Proteomes" id="UP000034793"/>
    </source>
</evidence>
<gene>
    <name evidence="2" type="ORF">UT61_C0004G0040</name>
</gene>
<accession>A0A0G0PRU4</accession>
<keyword evidence="2" id="KW-0808">Transferase</keyword>
<dbReference type="CDD" id="cd02440">
    <property type="entry name" value="AdoMet_MTases"/>
    <property type="match status" value="1"/>
</dbReference>
<dbReference type="Gene3D" id="3.40.50.150">
    <property type="entry name" value="Vaccinia Virus protein VP39"/>
    <property type="match status" value="1"/>
</dbReference>